<keyword evidence="3" id="KW-1185">Reference proteome</keyword>
<evidence type="ECO:0000256" key="1">
    <source>
        <dbReference type="SAM" id="MobiDB-lite"/>
    </source>
</evidence>
<name>A0A931G191_9ACTN</name>
<comment type="caution">
    <text evidence="2">The sequence shown here is derived from an EMBL/GenBank/DDBJ whole genome shotgun (WGS) entry which is preliminary data.</text>
</comment>
<proteinExistence type="predicted"/>
<accession>A0A931G191</accession>
<dbReference type="Proteomes" id="UP000598146">
    <property type="component" value="Unassembled WGS sequence"/>
</dbReference>
<reference evidence="2" key="1">
    <citation type="submission" date="2020-11" db="EMBL/GenBank/DDBJ databases">
        <title>Isolation and identification of active actinomycetes.</title>
        <authorList>
            <person name="Sun X."/>
        </authorList>
    </citation>
    <scope>NUCLEOTIDE SEQUENCE</scope>
    <source>
        <strain evidence="2">NEAU-A11</strain>
    </source>
</reference>
<protein>
    <submittedName>
        <fullName evidence="2">Uncharacterized protein</fullName>
    </submittedName>
</protein>
<sequence>MKRPRPGHPRIDDTVTAADLHERCEQVAVPAFDYMSGPVMAFVDGLLHIDPDEPPPRRRYTYTPKPTTEAERHTDDAAYSAGHMLADITRIRPRR</sequence>
<feature type="region of interest" description="Disordered" evidence="1">
    <location>
        <begin position="49"/>
        <end position="81"/>
    </location>
</feature>
<evidence type="ECO:0000313" key="3">
    <source>
        <dbReference type="Proteomes" id="UP000598146"/>
    </source>
</evidence>
<dbReference type="EMBL" id="JADQTO010000028">
    <property type="protein sequence ID" value="MBG0567628.1"/>
    <property type="molecule type" value="Genomic_DNA"/>
</dbReference>
<organism evidence="2 3">
    <name type="scientific">Actinoplanes aureus</name>
    <dbReference type="NCBI Taxonomy" id="2792083"/>
    <lineage>
        <taxon>Bacteria</taxon>
        <taxon>Bacillati</taxon>
        <taxon>Actinomycetota</taxon>
        <taxon>Actinomycetes</taxon>
        <taxon>Micromonosporales</taxon>
        <taxon>Micromonosporaceae</taxon>
        <taxon>Actinoplanes</taxon>
    </lineage>
</organism>
<dbReference type="AlphaFoldDB" id="A0A931G191"/>
<gene>
    <name evidence="2" type="ORF">I4J89_39910</name>
</gene>
<dbReference type="RefSeq" id="WP_196419394.1">
    <property type="nucleotide sequence ID" value="NZ_JADQTO010000028.1"/>
</dbReference>
<evidence type="ECO:0000313" key="2">
    <source>
        <dbReference type="EMBL" id="MBG0567628.1"/>
    </source>
</evidence>